<dbReference type="InterPro" id="IPR006603">
    <property type="entry name" value="PQ-loop_rpt"/>
</dbReference>
<evidence type="ECO:0000256" key="4">
    <source>
        <dbReference type="ARBA" id="ARBA00023136"/>
    </source>
</evidence>
<dbReference type="EMBL" id="JAPVEA010000004">
    <property type="protein sequence ID" value="KAJ5456015.1"/>
    <property type="molecule type" value="Genomic_DNA"/>
</dbReference>
<dbReference type="GO" id="GO:0016020">
    <property type="term" value="C:membrane"/>
    <property type="evidence" value="ECO:0007669"/>
    <property type="project" value="UniProtKB-SubCell"/>
</dbReference>
<evidence type="ECO:0000256" key="3">
    <source>
        <dbReference type="ARBA" id="ARBA00022989"/>
    </source>
</evidence>
<reference evidence="6" key="2">
    <citation type="journal article" date="2023" name="IMA Fungus">
        <title>Comparative genomic study of the Penicillium genus elucidates a diverse pangenome and 15 lateral gene transfer events.</title>
        <authorList>
            <person name="Petersen C."/>
            <person name="Sorensen T."/>
            <person name="Nielsen M.R."/>
            <person name="Sondergaard T.E."/>
            <person name="Sorensen J.L."/>
            <person name="Fitzpatrick D.A."/>
            <person name="Frisvad J.C."/>
            <person name="Nielsen K.L."/>
        </authorList>
    </citation>
    <scope>NUCLEOTIDE SEQUENCE</scope>
    <source>
        <strain evidence="6">IBT 16125</strain>
    </source>
</reference>
<keyword evidence="7" id="KW-1185">Reference proteome</keyword>
<evidence type="ECO:0000313" key="7">
    <source>
        <dbReference type="Proteomes" id="UP001213681"/>
    </source>
</evidence>
<evidence type="ECO:0000256" key="1">
    <source>
        <dbReference type="ARBA" id="ARBA00004141"/>
    </source>
</evidence>
<organism evidence="6 7">
    <name type="scientific">Penicillium daleae</name>
    <dbReference type="NCBI Taxonomy" id="63821"/>
    <lineage>
        <taxon>Eukaryota</taxon>
        <taxon>Fungi</taxon>
        <taxon>Dikarya</taxon>
        <taxon>Ascomycota</taxon>
        <taxon>Pezizomycotina</taxon>
        <taxon>Eurotiomycetes</taxon>
        <taxon>Eurotiomycetidae</taxon>
        <taxon>Eurotiales</taxon>
        <taxon>Aspergillaceae</taxon>
        <taxon>Penicillium</taxon>
    </lineage>
</organism>
<name>A0AAD6C9W8_9EURO</name>
<dbReference type="Pfam" id="PF04193">
    <property type="entry name" value="PQ-loop"/>
    <property type="match status" value="1"/>
</dbReference>
<reference evidence="6" key="1">
    <citation type="submission" date="2022-12" db="EMBL/GenBank/DDBJ databases">
        <authorList>
            <person name="Petersen C."/>
        </authorList>
    </citation>
    <scope>NUCLEOTIDE SEQUENCE</scope>
    <source>
        <strain evidence="6">IBT 16125</strain>
    </source>
</reference>
<dbReference type="AlphaFoldDB" id="A0AAD6C9W8"/>
<keyword evidence="2 5" id="KW-0812">Transmembrane</keyword>
<feature type="non-terminal residue" evidence="6">
    <location>
        <position position="126"/>
    </location>
</feature>
<evidence type="ECO:0000313" key="6">
    <source>
        <dbReference type="EMBL" id="KAJ5456015.1"/>
    </source>
</evidence>
<proteinExistence type="predicted"/>
<comment type="subcellular location">
    <subcellularLocation>
        <location evidence="1">Membrane</location>
        <topology evidence="1">Multi-pass membrane protein</topology>
    </subcellularLocation>
</comment>
<keyword evidence="3 5" id="KW-1133">Transmembrane helix</keyword>
<dbReference type="RefSeq" id="XP_056768388.1">
    <property type="nucleotide sequence ID" value="XM_056907661.1"/>
</dbReference>
<evidence type="ECO:0000256" key="2">
    <source>
        <dbReference type="ARBA" id="ARBA00022692"/>
    </source>
</evidence>
<dbReference type="GeneID" id="81597904"/>
<protein>
    <submittedName>
        <fullName evidence="6">Uncharacterized protein</fullName>
    </submittedName>
</protein>
<sequence>LLPQIIINYRRHDTEGLQGSMMLLWTAAEVPLGMYNIVEEFNVALRIQPQILTALSLKYSVTKCITAVAPLLLTFGGIETGLIFALKAAKSHGSELPLILLAVLSACLLVAGVPTHYWDIYVHRTV</sequence>
<keyword evidence="4 5" id="KW-0472">Membrane</keyword>
<evidence type="ECO:0000256" key="5">
    <source>
        <dbReference type="SAM" id="Phobius"/>
    </source>
</evidence>
<accession>A0AAD6C9W8</accession>
<feature type="transmembrane region" description="Helical" evidence="5">
    <location>
        <begin position="65"/>
        <end position="86"/>
    </location>
</feature>
<gene>
    <name evidence="6" type="ORF">N7458_004279</name>
</gene>
<dbReference type="Proteomes" id="UP001213681">
    <property type="component" value="Unassembled WGS sequence"/>
</dbReference>
<comment type="caution">
    <text evidence="6">The sequence shown here is derived from an EMBL/GenBank/DDBJ whole genome shotgun (WGS) entry which is preliminary data.</text>
</comment>
<feature type="transmembrane region" description="Helical" evidence="5">
    <location>
        <begin position="98"/>
        <end position="118"/>
    </location>
</feature>